<evidence type="ECO:0000259" key="5">
    <source>
        <dbReference type="PROSITE" id="PS50977"/>
    </source>
</evidence>
<dbReference type="InterPro" id="IPR009057">
    <property type="entry name" value="Homeodomain-like_sf"/>
</dbReference>
<evidence type="ECO:0000256" key="3">
    <source>
        <dbReference type="ARBA" id="ARBA00023163"/>
    </source>
</evidence>
<feature type="DNA-binding region" description="H-T-H motif" evidence="4">
    <location>
        <begin position="38"/>
        <end position="57"/>
    </location>
</feature>
<reference evidence="7" key="4">
    <citation type="submission" date="2017-11" db="EMBL/GenBank/DDBJ databases">
        <title>Complete genome sequence of Serratia sp. ATCC 39006.</title>
        <authorList>
            <person name="Hampton H.G."/>
            <person name="Jackson S.A."/>
            <person name="Jauregui R."/>
            <person name="Poulter G.T.M."/>
            <person name="Salmond G.P.C."/>
            <person name="Fineran P.C."/>
        </authorList>
    </citation>
    <scope>NUCLEOTIDE SEQUENCE</scope>
    <source>
        <strain evidence="7">ATCC 39006</strain>
    </source>
</reference>
<evidence type="ECO:0000313" key="6">
    <source>
        <dbReference type="EMBL" id="AUG99524.1"/>
    </source>
</evidence>
<dbReference type="InterPro" id="IPR001647">
    <property type="entry name" value="HTH_TetR"/>
</dbReference>
<gene>
    <name evidence="6" type="ORF">CWC46_06650</name>
    <name evidence="7" type="ORF">Ser39006_006655</name>
</gene>
<dbReference type="Proteomes" id="UP000233778">
    <property type="component" value="Chromosome"/>
</dbReference>
<dbReference type="KEGG" id="serq:CWC46_06650"/>
<name>A0A2I5TGZ6_SERS3</name>
<dbReference type="Proteomes" id="UP000017700">
    <property type="component" value="Chromosome"/>
</dbReference>
<sequence>MSLDRIKAARGRPKTLDRDHILEVAMNAYWKEDIGNLSLNEICRRCDVSKPGLYREFLNEDGLMKAVIVKYQEEVLNPVQEMLNSEAPFRETLNNLVSFATSVADSKDAPKGCLLIKMRESRMHLGEATRAQIDFIQEQALTAYRAWLERSQAKGEFNADMSSEFAATYIDAQLSHASSQLARGEDPLIVKKMLLVAFSMLG</sequence>
<dbReference type="SUPFAM" id="SSF46689">
    <property type="entry name" value="Homeodomain-like"/>
    <property type="match status" value="1"/>
</dbReference>
<evidence type="ECO:0000256" key="1">
    <source>
        <dbReference type="ARBA" id="ARBA00023015"/>
    </source>
</evidence>
<protein>
    <submittedName>
        <fullName evidence="7">TetR/AcrR family transcriptional regulator</fullName>
    </submittedName>
</protein>
<organism evidence="7 8">
    <name type="scientific">Serratia sp. (strain ATCC 39006)</name>
    <name type="common">Prodigiosinella confusarubida</name>
    <dbReference type="NCBI Taxonomy" id="104623"/>
    <lineage>
        <taxon>Bacteria</taxon>
        <taxon>Pseudomonadati</taxon>
        <taxon>Pseudomonadota</taxon>
        <taxon>Gammaproteobacteria</taxon>
        <taxon>Enterobacterales</taxon>
        <taxon>Pectobacteriaceae</taxon>
        <taxon>Prodigiosinella</taxon>
    </lineage>
</organism>
<evidence type="ECO:0000313" key="7">
    <source>
        <dbReference type="EMBL" id="AUH03842.1"/>
    </source>
</evidence>
<dbReference type="Pfam" id="PF00440">
    <property type="entry name" value="TetR_N"/>
    <property type="match status" value="1"/>
</dbReference>
<keyword evidence="3" id="KW-0804">Transcription</keyword>
<reference evidence="7 8" key="1">
    <citation type="journal article" date="2013" name="Genome Announc.">
        <title>Draft genome sequence of Serratia sp. strain ATCC 39006, a model bacterium for analysis of the biosynthesis and regulation of prodigiosin, a carbapenem, and gas vesicles.</title>
        <authorList>
            <person name="Fineran P.C."/>
            <person name="Iglesias Cans M.C."/>
            <person name="Ramsay J.P."/>
            <person name="Wilf N.M."/>
            <person name="Cossyleon D."/>
            <person name="McNeil M.B."/>
            <person name="Williamson N.R."/>
            <person name="Monson R.E."/>
            <person name="Becher S.A."/>
            <person name="Stanton J.A."/>
            <person name="Brugger K."/>
            <person name="Brown S.D."/>
            <person name="Salmond G.P."/>
        </authorList>
    </citation>
    <scope>NUCLEOTIDE SEQUENCE [LARGE SCALE GENOMIC DNA]</scope>
    <source>
        <strain evidence="7">ATCC 39006</strain>
        <strain evidence="8">ATCC 39006 / SC 11482</strain>
    </source>
</reference>
<dbReference type="GO" id="GO:0003677">
    <property type="term" value="F:DNA binding"/>
    <property type="evidence" value="ECO:0007669"/>
    <property type="project" value="UniProtKB-UniRule"/>
</dbReference>
<dbReference type="PANTHER" id="PTHR47506:SF1">
    <property type="entry name" value="HTH-TYPE TRANSCRIPTIONAL REGULATOR YJDC"/>
    <property type="match status" value="1"/>
</dbReference>
<dbReference type="EMBL" id="CP025084">
    <property type="protein sequence ID" value="AUH03842.1"/>
    <property type="molecule type" value="Genomic_DNA"/>
</dbReference>
<feature type="domain" description="HTH tetR-type" evidence="5">
    <location>
        <begin position="15"/>
        <end position="75"/>
    </location>
</feature>
<dbReference type="KEGG" id="sera:Ser39006_006655"/>
<proteinExistence type="predicted"/>
<dbReference type="STRING" id="104623.Ser39006_04398"/>
<accession>A0A2I5TGZ6</accession>
<dbReference type="Gene3D" id="1.10.357.10">
    <property type="entry name" value="Tetracycline Repressor, domain 2"/>
    <property type="match status" value="1"/>
</dbReference>
<keyword evidence="1" id="KW-0805">Transcription regulation</keyword>
<evidence type="ECO:0000256" key="2">
    <source>
        <dbReference type="ARBA" id="ARBA00023125"/>
    </source>
</evidence>
<dbReference type="EMBL" id="CP025085">
    <property type="protein sequence ID" value="AUG99524.1"/>
    <property type="molecule type" value="Genomic_DNA"/>
</dbReference>
<dbReference type="OrthoDB" id="270177at2"/>
<dbReference type="PROSITE" id="PS50977">
    <property type="entry name" value="HTH_TETR_2"/>
    <property type="match status" value="1"/>
</dbReference>
<dbReference type="AlphaFoldDB" id="A0A2I5TGZ6"/>
<reference evidence="7" key="2">
    <citation type="submission" date="2013-09" db="EMBL/GenBank/DDBJ databases">
        <authorList>
            <person name="Wang G."/>
            <person name="Yang Y."/>
            <person name="Su Y."/>
        </authorList>
    </citation>
    <scope>NUCLEOTIDE SEQUENCE</scope>
    <source>
        <strain evidence="7">ATCC 39006</strain>
    </source>
</reference>
<evidence type="ECO:0000256" key="4">
    <source>
        <dbReference type="PROSITE-ProRule" id="PRU00335"/>
    </source>
</evidence>
<keyword evidence="2 4" id="KW-0238">DNA-binding</keyword>
<dbReference type="InterPro" id="IPR036271">
    <property type="entry name" value="Tet_transcr_reg_TetR-rel_C_sf"/>
</dbReference>
<dbReference type="RefSeq" id="WP_021017654.1">
    <property type="nucleotide sequence ID" value="NZ_CP025084.1"/>
</dbReference>
<reference evidence="6 9" key="3">
    <citation type="submission" date="2017-11" db="EMBL/GenBank/DDBJ databases">
        <title>Complete genome sequence of Serratia sp. ATCC 39006 LacA.</title>
        <authorList>
            <person name="Hampton H.G."/>
            <person name="Jackson S.A."/>
            <person name="Jauregui R."/>
            <person name="Poulter G.T.M."/>
            <person name="Salmond G.P.C."/>
            <person name="Fineran P.C."/>
        </authorList>
    </citation>
    <scope>NUCLEOTIDE SEQUENCE [LARGE SCALE GENOMIC DNA]</scope>
    <source>
        <strain evidence="6 9">ATCC 39006</strain>
    </source>
</reference>
<dbReference type="SUPFAM" id="SSF48498">
    <property type="entry name" value="Tetracyclin repressor-like, C-terminal domain"/>
    <property type="match status" value="1"/>
</dbReference>
<evidence type="ECO:0000313" key="9">
    <source>
        <dbReference type="Proteomes" id="UP000233778"/>
    </source>
</evidence>
<evidence type="ECO:0000313" key="8">
    <source>
        <dbReference type="Proteomes" id="UP000017700"/>
    </source>
</evidence>
<dbReference type="PANTHER" id="PTHR47506">
    <property type="entry name" value="TRANSCRIPTIONAL REGULATORY PROTEIN"/>
    <property type="match status" value="1"/>
</dbReference>
<keyword evidence="8" id="KW-1185">Reference proteome</keyword>